<protein>
    <submittedName>
        <fullName evidence="1">Uncharacterized protein</fullName>
    </submittedName>
</protein>
<sequence length="144" mass="15253">MTKAPNKGLSPTAKRALYTIADRAADKAANSMATAVAARLAELETGQTELYELVATRRNGRTAAAPVRDELRPRVLAALTAALQDAATIEQAVGRPVKDRSVRRVLVELAQAGVAERTDDGRWRLASADGCCPACRRPCNGSAP</sequence>
<dbReference type="AlphaFoldDB" id="A0A0F9DFH7"/>
<organism evidence="1">
    <name type="scientific">marine sediment metagenome</name>
    <dbReference type="NCBI Taxonomy" id="412755"/>
    <lineage>
        <taxon>unclassified sequences</taxon>
        <taxon>metagenomes</taxon>
        <taxon>ecological metagenomes</taxon>
    </lineage>
</organism>
<evidence type="ECO:0000313" key="1">
    <source>
        <dbReference type="EMBL" id="KKL60473.1"/>
    </source>
</evidence>
<name>A0A0F9DFH7_9ZZZZ</name>
<comment type="caution">
    <text evidence="1">The sequence shown here is derived from an EMBL/GenBank/DDBJ whole genome shotgun (WGS) entry which is preliminary data.</text>
</comment>
<reference evidence="1" key="1">
    <citation type="journal article" date="2015" name="Nature">
        <title>Complex archaea that bridge the gap between prokaryotes and eukaryotes.</title>
        <authorList>
            <person name="Spang A."/>
            <person name="Saw J.H."/>
            <person name="Jorgensen S.L."/>
            <person name="Zaremba-Niedzwiedzka K."/>
            <person name="Martijn J."/>
            <person name="Lind A.E."/>
            <person name="van Eijk R."/>
            <person name="Schleper C."/>
            <person name="Guy L."/>
            <person name="Ettema T.J."/>
        </authorList>
    </citation>
    <scope>NUCLEOTIDE SEQUENCE</scope>
</reference>
<proteinExistence type="predicted"/>
<accession>A0A0F9DFH7</accession>
<gene>
    <name evidence="1" type="ORF">LCGC14_2204960</name>
</gene>
<dbReference type="EMBL" id="LAZR01029136">
    <property type="protein sequence ID" value="KKL60473.1"/>
    <property type="molecule type" value="Genomic_DNA"/>
</dbReference>